<reference evidence="1" key="1">
    <citation type="submission" date="2007-07" db="EMBL/GenBank/DDBJ databases">
        <title>PCAP assembly of the Caenorhabditis remanei genome.</title>
        <authorList>
            <consortium name="The Caenorhabditis remanei Sequencing Consortium"/>
            <person name="Wilson R.K."/>
        </authorList>
    </citation>
    <scope>NUCLEOTIDE SEQUENCE [LARGE SCALE GENOMIC DNA]</scope>
    <source>
        <strain evidence="1">PB4641</strain>
    </source>
</reference>
<proteinExistence type="predicted"/>
<evidence type="ECO:0000313" key="1">
    <source>
        <dbReference type="EMBL" id="EFP07447.1"/>
    </source>
</evidence>
<accession>E3LR60</accession>
<dbReference type="InParanoid" id="E3LR60"/>
<organism evidence="2">
    <name type="scientific">Caenorhabditis remanei</name>
    <name type="common">Caenorhabditis vulgaris</name>
    <dbReference type="NCBI Taxonomy" id="31234"/>
    <lineage>
        <taxon>Eukaryota</taxon>
        <taxon>Metazoa</taxon>
        <taxon>Ecdysozoa</taxon>
        <taxon>Nematoda</taxon>
        <taxon>Chromadorea</taxon>
        <taxon>Rhabditida</taxon>
        <taxon>Rhabditina</taxon>
        <taxon>Rhabditomorpha</taxon>
        <taxon>Rhabditoidea</taxon>
        <taxon>Rhabditidae</taxon>
        <taxon>Peloderinae</taxon>
        <taxon>Caenorhabditis</taxon>
    </lineage>
</organism>
<dbReference type="HOGENOM" id="CLU_2575985_0_0_1"/>
<dbReference type="eggNOG" id="ENOG502TIH0">
    <property type="taxonomic scope" value="Eukaryota"/>
</dbReference>
<dbReference type="EMBL" id="DS268413">
    <property type="protein sequence ID" value="EFP07447.1"/>
    <property type="molecule type" value="Genomic_DNA"/>
</dbReference>
<dbReference type="FunCoup" id="E3LR60">
    <property type="interactions" value="1764"/>
</dbReference>
<name>E3LR60_CAERE</name>
<protein>
    <submittedName>
        <fullName evidence="1">Uncharacterized protein</fullName>
    </submittedName>
</protein>
<dbReference type="Proteomes" id="UP000008281">
    <property type="component" value="Unassembled WGS sequence"/>
</dbReference>
<sequence>MVIENKTRRLKQLIKVDVNRSIPLDKIQNWTKHLADEVFRSIPDGDDDVSDSSEFPFKIGIFIFQLDIVITLDFSGNSGMRKHMKKMIMDSLEEELLR</sequence>
<gene>
    <name evidence="1" type="ORF">CRE_26284</name>
</gene>
<dbReference type="AlphaFoldDB" id="E3LR60"/>
<dbReference type="OrthoDB" id="5821826at2759"/>
<keyword evidence="2" id="KW-1185">Reference proteome</keyword>
<evidence type="ECO:0000313" key="2">
    <source>
        <dbReference type="Proteomes" id="UP000008281"/>
    </source>
</evidence>
<dbReference type="OMA" id="IVITLDF"/>